<dbReference type="CDD" id="cd00603">
    <property type="entry name" value="IPT_PCSR"/>
    <property type="match status" value="2"/>
</dbReference>
<gene>
    <name evidence="2" type="ORF">SPAR_17820</name>
</gene>
<dbReference type="PANTHER" id="PTHR22625:SF70">
    <property type="entry name" value="PLEXIN A, ISOFORM A"/>
    <property type="match status" value="1"/>
</dbReference>
<organism evidence="2 3">
    <name type="scientific">Streptomyces sparsogenes DSM 40356</name>
    <dbReference type="NCBI Taxonomy" id="1331668"/>
    <lineage>
        <taxon>Bacteria</taxon>
        <taxon>Bacillati</taxon>
        <taxon>Actinomycetota</taxon>
        <taxon>Actinomycetes</taxon>
        <taxon>Kitasatosporales</taxon>
        <taxon>Streptomycetaceae</taxon>
        <taxon>Streptomyces</taxon>
    </lineage>
</organism>
<dbReference type="Gene3D" id="2.60.40.10">
    <property type="entry name" value="Immunoglobulins"/>
    <property type="match status" value="3"/>
</dbReference>
<evidence type="ECO:0000313" key="3">
    <source>
        <dbReference type="Proteomes" id="UP000186168"/>
    </source>
</evidence>
<dbReference type="AlphaFoldDB" id="A0A1R1SIM2"/>
<protein>
    <submittedName>
        <fullName evidence="2">Cell surface receptor IPT/TIG domain-containing protein</fullName>
    </submittedName>
</protein>
<dbReference type="Proteomes" id="UP000186168">
    <property type="component" value="Unassembled WGS sequence"/>
</dbReference>
<dbReference type="InterPro" id="IPR002909">
    <property type="entry name" value="IPT_dom"/>
</dbReference>
<feature type="domain" description="IPT/TIG" evidence="1">
    <location>
        <begin position="79"/>
        <end position="160"/>
    </location>
</feature>
<dbReference type="RefSeq" id="WP_065958919.1">
    <property type="nucleotide sequence ID" value="NZ_ASQP01000248.1"/>
</dbReference>
<dbReference type="PANTHER" id="PTHR22625">
    <property type="entry name" value="PLEXIN"/>
    <property type="match status" value="1"/>
</dbReference>
<proteinExistence type="predicted"/>
<dbReference type="Pfam" id="PF01833">
    <property type="entry name" value="TIG"/>
    <property type="match status" value="3"/>
</dbReference>
<sequence>MATLNPTQGPAAGGNSVVITGTNFTGATSVKFGNKSASFTVNSPTQITATAPSGSGVVGVTVTTPGGTTSPVNYFYVPQPIKTTLSNTSGPLTGATTTISGANLSTASSVTFGTVGSATPTVVNDNTITVTAPTATGAQTVPITVTTKGGSTNGLFFSYVDAPTTTGINPASGPEAGGTASTITGTGLSDTTSVTYGAASAAFVVNSDTELIAYAPPGTGTVTVNVTTPGGTDSTQTFTYVPPPT</sequence>
<dbReference type="SUPFAM" id="SSF81296">
    <property type="entry name" value="E set domains"/>
    <property type="match status" value="3"/>
</dbReference>
<dbReference type="GO" id="GO:0017154">
    <property type="term" value="F:semaphorin receptor activity"/>
    <property type="evidence" value="ECO:0007669"/>
    <property type="project" value="InterPro"/>
</dbReference>
<evidence type="ECO:0000259" key="1">
    <source>
        <dbReference type="SMART" id="SM00429"/>
    </source>
</evidence>
<dbReference type="EMBL" id="ASQP01000248">
    <property type="protein sequence ID" value="OMI38113.1"/>
    <property type="molecule type" value="Genomic_DNA"/>
</dbReference>
<keyword evidence="2" id="KW-0675">Receptor</keyword>
<dbReference type="SMART" id="SM00429">
    <property type="entry name" value="IPT"/>
    <property type="match status" value="3"/>
</dbReference>
<dbReference type="CDD" id="cd00102">
    <property type="entry name" value="IPT"/>
    <property type="match status" value="1"/>
</dbReference>
<reference evidence="2 3" key="1">
    <citation type="submission" date="2013-05" db="EMBL/GenBank/DDBJ databases">
        <title>Genome sequence of Streptomyces sparsogenes DSM 40356.</title>
        <authorList>
            <person name="Coyne S."/>
            <person name="Seebeck F.P."/>
        </authorList>
    </citation>
    <scope>NUCLEOTIDE SEQUENCE [LARGE SCALE GENOMIC DNA]</scope>
    <source>
        <strain evidence="2 3">DSM 40356</strain>
    </source>
</reference>
<keyword evidence="3" id="KW-1185">Reference proteome</keyword>
<dbReference type="InterPro" id="IPR031148">
    <property type="entry name" value="Plexin"/>
</dbReference>
<feature type="domain" description="IPT/TIG" evidence="1">
    <location>
        <begin position="162"/>
        <end position="241"/>
    </location>
</feature>
<dbReference type="InterPro" id="IPR013783">
    <property type="entry name" value="Ig-like_fold"/>
</dbReference>
<comment type="caution">
    <text evidence="2">The sequence shown here is derived from an EMBL/GenBank/DDBJ whole genome shotgun (WGS) entry which is preliminary data.</text>
</comment>
<dbReference type="GO" id="GO:0005975">
    <property type="term" value="P:carbohydrate metabolic process"/>
    <property type="evidence" value="ECO:0007669"/>
    <property type="project" value="UniProtKB-ARBA"/>
</dbReference>
<dbReference type="GeneID" id="96742013"/>
<name>A0A1R1SIM2_9ACTN</name>
<evidence type="ECO:0000313" key="2">
    <source>
        <dbReference type="EMBL" id="OMI38113.1"/>
    </source>
</evidence>
<dbReference type="STRING" id="67365.GCA_001704635_04102"/>
<feature type="domain" description="IPT/TIG" evidence="1">
    <location>
        <begin position="3"/>
        <end position="77"/>
    </location>
</feature>
<dbReference type="InterPro" id="IPR014756">
    <property type="entry name" value="Ig_E-set"/>
</dbReference>
<accession>A0A1R1SIM2</accession>